<dbReference type="GeneID" id="34555416"/>
<reference evidence="1 2" key="1">
    <citation type="submission" date="2016-09" db="EMBL/GenBank/DDBJ databases">
        <authorList>
            <person name="Capua I."/>
            <person name="De Benedictis P."/>
            <person name="Joannis T."/>
            <person name="Lombin L.H."/>
            <person name="Cattoli G."/>
        </authorList>
    </citation>
    <scope>NUCLEOTIDE SEQUENCE [LARGE SCALE GENOMIC DNA]</scope>
    <source>
        <strain evidence="1 2">IMI 309357</strain>
    </source>
</reference>
<evidence type="ECO:0000313" key="2">
    <source>
        <dbReference type="Proteomes" id="UP000176998"/>
    </source>
</evidence>
<dbReference type="Proteomes" id="UP000176998">
    <property type="component" value="Unassembled WGS sequence"/>
</dbReference>
<sequence>MSPKVLVDYLPHCEIKLTRHIKTVTYLHLDMAEASCTQVDSGSGNNPLLCASYSIPKGVGSSVTVGLQTLSIGRTSPPTVTQENGSVFYSMTNNVNYVVHFIVQYYDAKINMNAWRTFILEPGEACNVGFPSTLQNVKLTC</sequence>
<dbReference type="OrthoDB" id="4829831at2759"/>
<evidence type="ECO:0000313" key="1">
    <source>
        <dbReference type="EMBL" id="OHF02560.1"/>
    </source>
</evidence>
<accession>A0A1G4BM68</accession>
<comment type="caution">
    <text evidence="1">The sequence shown here is derived from an EMBL/GenBank/DDBJ whole genome shotgun (WGS) entry which is preliminary data.</text>
</comment>
<dbReference type="AlphaFoldDB" id="A0A1G4BM68"/>
<gene>
    <name evidence="1" type="ORF">CORC01_02255</name>
</gene>
<protein>
    <submittedName>
        <fullName evidence="1">Uncharacterized protein</fullName>
    </submittedName>
</protein>
<keyword evidence="2" id="KW-1185">Reference proteome</keyword>
<name>A0A1G4BM68_9PEZI</name>
<dbReference type="RefSeq" id="XP_022479700.1">
    <property type="nucleotide sequence ID" value="XM_022613906.1"/>
</dbReference>
<proteinExistence type="predicted"/>
<dbReference type="EMBL" id="MJBS01000012">
    <property type="protein sequence ID" value="OHF02560.1"/>
    <property type="molecule type" value="Genomic_DNA"/>
</dbReference>
<organism evidence="1 2">
    <name type="scientific">Colletotrichum orchidophilum</name>
    <dbReference type="NCBI Taxonomy" id="1209926"/>
    <lineage>
        <taxon>Eukaryota</taxon>
        <taxon>Fungi</taxon>
        <taxon>Dikarya</taxon>
        <taxon>Ascomycota</taxon>
        <taxon>Pezizomycotina</taxon>
        <taxon>Sordariomycetes</taxon>
        <taxon>Hypocreomycetidae</taxon>
        <taxon>Glomerellales</taxon>
        <taxon>Glomerellaceae</taxon>
        <taxon>Colletotrichum</taxon>
    </lineage>
</organism>